<dbReference type="GO" id="GO:0005739">
    <property type="term" value="C:mitochondrion"/>
    <property type="evidence" value="ECO:0007669"/>
    <property type="project" value="TreeGrafter"/>
</dbReference>
<accession>A0A0B1SX13</accession>
<dbReference type="AlphaFoldDB" id="A0A0B1SX13"/>
<dbReference type="EMBL" id="KN557236">
    <property type="protein sequence ID" value="KHJ87695.1"/>
    <property type="molecule type" value="Genomic_DNA"/>
</dbReference>
<comment type="similarity">
    <text evidence="1">Belongs to the FMC1 family.</text>
</comment>
<reference evidence="3 4" key="1">
    <citation type="submission" date="2014-03" db="EMBL/GenBank/DDBJ databases">
        <title>Draft genome of the hookworm Oesophagostomum dentatum.</title>
        <authorList>
            <person name="Mitreva M."/>
        </authorList>
    </citation>
    <scope>NUCLEOTIDE SEQUENCE [LARGE SCALE GENOMIC DNA]</scope>
    <source>
        <strain evidence="3 4">OD-Hann</strain>
    </source>
</reference>
<dbReference type="Proteomes" id="UP000053660">
    <property type="component" value="Unassembled WGS sequence"/>
</dbReference>
<gene>
    <name evidence="3" type="ORF">OESDEN_12523</name>
</gene>
<dbReference type="OrthoDB" id="551431at2759"/>
<keyword evidence="4" id="KW-1185">Reference proteome</keyword>
<name>A0A0B1SX13_OESDE</name>
<evidence type="ECO:0000256" key="2">
    <source>
        <dbReference type="ARBA" id="ARBA00013846"/>
    </source>
</evidence>
<sequence length="64" mass="7372">MRDHHVTQRIYSKAPREAEHVANLYASYLSSTRKLTELELRYKGGERTVEESAKLVGLSLPEKK</sequence>
<evidence type="ECO:0000256" key="1">
    <source>
        <dbReference type="ARBA" id="ARBA00009058"/>
    </source>
</evidence>
<protein>
    <recommendedName>
        <fullName evidence="2">Protein FMC1 homolog</fullName>
    </recommendedName>
</protein>
<evidence type="ECO:0000313" key="3">
    <source>
        <dbReference type="EMBL" id="KHJ87695.1"/>
    </source>
</evidence>
<proteinExistence type="inferred from homology"/>
<dbReference type="PANTHER" id="PTHR31716:SF1">
    <property type="entry name" value="PROTEIN FMC1 HOMOLOG"/>
    <property type="match status" value="1"/>
</dbReference>
<dbReference type="InterPro" id="IPR037667">
    <property type="entry name" value="FMC1_homologue"/>
</dbReference>
<evidence type="ECO:0000313" key="4">
    <source>
        <dbReference type="Proteomes" id="UP000053660"/>
    </source>
</evidence>
<organism evidence="3 4">
    <name type="scientific">Oesophagostomum dentatum</name>
    <name type="common">Nodular worm</name>
    <dbReference type="NCBI Taxonomy" id="61180"/>
    <lineage>
        <taxon>Eukaryota</taxon>
        <taxon>Metazoa</taxon>
        <taxon>Ecdysozoa</taxon>
        <taxon>Nematoda</taxon>
        <taxon>Chromadorea</taxon>
        <taxon>Rhabditida</taxon>
        <taxon>Rhabditina</taxon>
        <taxon>Rhabditomorpha</taxon>
        <taxon>Strongyloidea</taxon>
        <taxon>Strongylidae</taxon>
        <taxon>Oesophagostomum</taxon>
    </lineage>
</organism>
<dbReference type="PANTHER" id="PTHR31716">
    <property type="entry name" value="PROTEIN FMC1 HOMOLOG"/>
    <property type="match status" value="1"/>
</dbReference>